<reference evidence="1 2" key="1">
    <citation type="submission" date="2020-08" db="EMBL/GenBank/DDBJ databases">
        <title>Genomic Encyclopedia of Type Strains, Phase IV (KMG-IV): sequencing the most valuable type-strain genomes for metagenomic binning, comparative biology and taxonomic classification.</title>
        <authorList>
            <person name="Goeker M."/>
        </authorList>
    </citation>
    <scope>NUCLEOTIDE SEQUENCE [LARGE SCALE GENOMIC DNA]</scope>
    <source>
        <strain evidence="1 2">DSM 26438</strain>
    </source>
</reference>
<sequence length="524" mass="59369">MHAAASSLRHCGVADKRRFYYTSRVANGWFGPRLFLCSTRKPESIMPTTFAVHQGKVVLLEEGGEAVEVKGGISAQRFEVISLFCDGPLSAGYLGDEKGVWWYHQRNRKAKFVTRDVRNFRVMDDDYGLDNTHVYLEDRVIPGADPASFTLLGNSPYFAKDRHRLYVKTGSHFFHFDGLDAGTLVANGSYVGDKHDLYHLGSSLTLSNGSKCHETVQYSLCDDHHMLLRDWFAREYSDTIGWWHPSYSFKEDGAEQIADAWYRTENAVFFKETFTRMPEPRAVFNLVRGADPNTFEPLDAFHGRDAKKVFCRWRSIADVDRPSFTPLKERFGKDKAAVYFNGYRVEHAAPATFEVLQWVTPIAKDHKRVYAASYARTSWPFGYPDDILVALDDADAKTFRTFGERGVWATDSARVYLRGEHQKKMDAGSFRFLCETATNCWAMDINGLYRSNGTLVVAGIDGASFVKLNDVWGSDGKAVFCFVSGTLQKAIDAQSFMVTDDHDGARDAAYNYRLHNGRVRKTKL</sequence>
<dbReference type="Proteomes" id="UP000565286">
    <property type="component" value="Unassembled WGS sequence"/>
</dbReference>
<dbReference type="Pfam" id="PF13644">
    <property type="entry name" value="DKNYY"/>
    <property type="match status" value="2"/>
</dbReference>
<proteinExistence type="predicted"/>
<name>A0A7W6G346_9HYPH</name>
<keyword evidence="2" id="KW-1185">Reference proteome</keyword>
<gene>
    <name evidence="1" type="ORF">GGQ73_003085</name>
</gene>
<evidence type="ECO:0000313" key="2">
    <source>
        <dbReference type="Proteomes" id="UP000565286"/>
    </source>
</evidence>
<organism evidence="1 2">
    <name type="scientific">Rhizobium skierniewicense</name>
    <dbReference type="NCBI Taxonomy" id="984260"/>
    <lineage>
        <taxon>Bacteria</taxon>
        <taxon>Pseudomonadati</taxon>
        <taxon>Pseudomonadota</taxon>
        <taxon>Alphaproteobacteria</taxon>
        <taxon>Hyphomicrobiales</taxon>
        <taxon>Rhizobiaceae</taxon>
        <taxon>Rhizobium/Agrobacterium group</taxon>
        <taxon>Rhizobium</taxon>
    </lineage>
</organism>
<evidence type="ECO:0000313" key="1">
    <source>
        <dbReference type="EMBL" id="MBB3947119.1"/>
    </source>
</evidence>
<protein>
    <recommendedName>
        <fullName evidence="3">DKNYY family protein</fullName>
    </recommendedName>
</protein>
<comment type="caution">
    <text evidence="1">The sequence shown here is derived from an EMBL/GenBank/DDBJ whole genome shotgun (WGS) entry which is preliminary data.</text>
</comment>
<dbReference type="EMBL" id="JACIDV010000009">
    <property type="protein sequence ID" value="MBB3947119.1"/>
    <property type="molecule type" value="Genomic_DNA"/>
</dbReference>
<evidence type="ECO:0008006" key="3">
    <source>
        <dbReference type="Google" id="ProtNLM"/>
    </source>
</evidence>
<accession>A0A7W6G346</accession>
<dbReference type="AlphaFoldDB" id="A0A7W6G346"/>
<dbReference type="InterPro" id="IPR027375">
    <property type="entry name" value="DKNYY"/>
</dbReference>